<dbReference type="AlphaFoldDB" id="A0A1M7GB47"/>
<dbReference type="RefSeq" id="WP_073043975.1">
    <property type="nucleotide sequence ID" value="NZ_FRCJ01000002.1"/>
</dbReference>
<dbReference type="Gene3D" id="4.10.520.10">
    <property type="entry name" value="IHF-like DNA-binding proteins"/>
    <property type="match status" value="1"/>
</dbReference>
<evidence type="ECO:0000313" key="4">
    <source>
        <dbReference type="EMBL" id="SHM13461.1"/>
    </source>
</evidence>
<accession>A0A1M7GB47</accession>
<dbReference type="SUPFAM" id="SSF47729">
    <property type="entry name" value="IHF-like DNA-binding proteins"/>
    <property type="match status" value="1"/>
</dbReference>
<feature type="region of interest" description="Disordered" evidence="2">
    <location>
        <begin position="133"/>
        <end position="178"/>
    </location>
</feature>
<reference evidence="4 5" key="1">
    <citation type="submission" date="2016-11" db="EMBL/GenBank/DDBJ databases">
        <authorList>
            <person name="Jaros S."/>
            <person name="Januszkiewicz K."/>
            <person name="Wedrychowicz H."/>
        </authorList>
    </citation>
    <scope>NUCLEOTIDE SEQUENCE [LARGE SCALE GENOMIC DNA]</scope>
    <source>
        <strain evidence="4 5">BPI-34</strain>
    </source>
</reference>
<dbReference type="GO" id="GO:0003677">
    <property type="term" value="F:DNA binding"/>
    <property type="evidence" value="ECO:0007669"/>
    <property type="project" value="UniProtKB-KW"/>
</dbReference>
<feature type="compositionally biased region" description="Gly residues" evidence="2">
    <location>
        <begin position="148"/>
        <end position="157"/>
    </location>
</feature>
<proteinExistence type="predicted"/>
<dbReference type="OrthoDB" id="1070708at2"/>
<keyword evidence="1 4" id="KW-0238">DNA-binding</keyword>
<evidence type="ECO:0000313" key="5">
    <source>
        <dbReference type="Proteomes" id="UP000184280"/>
    </source>
</evidence>
<dbReference type="InterPro" id="IPR010992">
    <property type="entry name" value="IHF-like_DNA-bd_dom_sf"/>
</dbReference>
<sequence length="178" mass="18700">MSVFYRLSKVTSPKAKGYGKWYPRAVITQTVDTEMLAAIMQRNCTLKKADIVAVISELIETMADQLQDSKRVKLNGFGSFKIGIRGEGADSAADFSISKNIKGLHVLFQPEVKTDGSGLRQKTFITGCSVQEAPKNDVDTTKPANSGSNGGGNGGSTGSNTQPSTGGNGGGSHEPIGD</sequence>
<dbReference type="Proteomes" id="UP000184280">
    <property type="component" value="Unassembled WGS sequence"/>
</dbReference>
<gene>
    <name evidence="4" type="ORF">SAMN04488494_1413</name>
</gene>
<evidence type="ECO:0000259" key="3">
    <source>
        <dbReference type="Pfam" id="PF18291"/>
    </source>
</evidence>
<protein>
    <submittedName>
        <fullName evidence="4">DNA-binding protein, histone-like, putative</fullName>
    </submittedName>
</protein>
<organism evidence="4 5">
    <name type="scientific">Xylanibacter ruminicola</name>
    <name type="common">Prevotella ruminicola</name>
    <dbReference type="NCBI Taxonomy" id="839"/>
    <lineage>
        <taxon>Bacteria</taxon>
        <taxon>Pseudomonadati</taxon>
        <taxon>Bacteroidota</taxon>
        <taxon>Bacteroidia</taxon>
        <taxon>Bacteroidales</taxon>
        <taxon>Prevotellaceae</taxon>
        <taxon>Xylanibacter</taxon>
    </lineage>
</organism>
<evidence type="ECO:0000256" key="2">
    <source>
        <dbReference type="SAM" id="MobiDB-lite"/>
    </source>
</evidence>
<dbReference type="InterPro" id="IPR041607">
    <property type="entry name" value="HU-HIG"/>
</dbReference>
<evidence type="ECO:0000256" key="1">
    <source>
        <dbReference type="ARBA" id="ARBA00023125"/>
    </source>
</evidence>
<dbReference type="EMBL" id="FRCJ01000002">
    <property type="protein sequence ID" value="SHM13461.1"/>
    <property type="molecule type" value="Genomic_DNA"/>
</dbReference>
<name>A0A1M7GB47_XYLRU</name>
<feature type="domain" description="HU" evidence="3">
    <location>
        <begin position="1"/>
        <end position="114"/>
    </location>
</feature>
<dbReference type="Pfam" id="PF18291">
    <property type="entry name" value="HU-HIG"/>
    <property type="match status" value="1"/>
</dbReference>